<name>A0A1R1PV30_ZANCU</name>
<dbReference type="SUPFAM" id="SSF74788">
    <property type="entry name" value="Cullin repeat-like"/>
    <property type="match status" value="1"/>
</dbReference>
<keyword evidence="7" id="KW-1185">Reference proteome</keyword>
<evidence type="ECO:0000313" key="6">
    <source>
        <dbReference type="EMBL" id="OMH84801.1"/>
    </source>
</evidence>
<dbReference type="InterPro" id="IPR059120">
    <property type="entry name" value="Cullin-like_AB"/>
</dbReference>
<evidence type="ECO:0000256" key="4">
    <source>
        <dbReference type="SAM" id="MobiDB-lite"/>
    </source>
</evidence>
<dbReference type="InterPro" id="IPR045093">
    <property type="entry name" value="Cullin"/>
</dbReference>
<dbReference type="InterPro" id="IPR016159">
    <property type="entry name" value="Cullin_repeat-like_dom_sf"/>
</dbReference>
<feature type="region of interest" description="Disordered" evidence="4">
    <location>
        <begin position="582"/>
        <end position="602"/>
    </location>
</feature>
<dbReference type="GO" id="GO:0006511">
    <property type="term" value="P:ubiquitin-dependent protein catabolic process"/>
    <property type="evidence" value="ECO:0007669"/>
    <property type="project" value="InterPro"/>
</dbReference>
<feature type="domain" description="Cullin family profile" evidence="5">
    <location>
        <begin position="563"/>
        <end position="864"/>
    </location>
</feature>
<organism evidence="6 7">
    <name type="scientific">Zancudomyces culisetae</name>
    <name type="common">Gut fungus</name>
    <name type="synonym">Smittium culisetae</name>
    <dbReference type="NCBI Taxonomy" id="1213189"/>
    <lineage>
        <taxon>Eukaryota</taxon>
        <taxon>Fungi</taxon>
        <taxon>Fungi incertae sedis</taxon>
        <taxon>Zoopagomycota</taxon>
        <taxon>Kickxellomycotina</taxon>
        <taxon>Harpellomycetes</taxon>
        <taxon>Harpellales</taxon>
        <taxon>Legeriomycetaceae</taxon>
        <taxon>Zancudomyces</taxon>
    </lineage>
</organism>
<evidence type="ECO:0000256" key="2">
    <source>
        <dbReference type="PROSITE-ProRule" id="PRU00330"/>
    </source>
</evidence>
<feature type="region of interest" description="Disordered" evidence="4">
    <location>
        <begin position="255"/>
        <end position="279"/>
    </location>
</feature>
<proteinExistence type="inferred from homology"/>
<evidence type="ECO:0000259" key="5">
    <source>
        <dbReference type="PROSITE" id="PS50069"/>
    </source>
</evidence>
<dbReference type="OrthoDB" id="27073at2759"/>
<dbReference type="Pfam" id="PF00888">
    <property type="entry name" value="Cullin"/>
    <property type="match status" value="1"/>
</dbReference>
<dbReference type="Pfam" id="PF26557">
    <property type="entry name" value="Cullin_AB"/>
    <property type="match status" value="1"/>
</dbReference>
<dbReference type="InterPro" id="IPR001373">
    <property type="entry name" value="Cullin_N"/>
</dbReference>
<comment type="similarity">
    <text evidence="1 2 3">Belongs to the cullin family.</text>
</comment>
<reference evidence="7" key="1">
    <citation type="submission" date="2017-01" db="EMBL/GenBank/DDBJ databases">
        <authorList>
            <person name="Wang Y."/>
            <person name="White M."/>
            <person name="Kvist S."/>
            <person name="Moncalvo J.-M."/>
        </authorList>
    </citation>
    <scope>NUCLEOTIDE SEQUENCE [LARGE SCALE GENOMIC DNA]</scope>
    <source>
        <strain evidence="7">COL-18-3</strain>
    </source>
</reference>
<dbReference type="AlphaFoldDB" id="A0A1R1PV30"/>
<feature type="region of interest" description="Disordered" evidence="4">
    <location>
        <begin position="743"/>
        <end position="765"/>
    </location>
</feature>
<dbReference type="InterPro" id="IPR036317">
    <property type="entry name" value="Cullin_homology_sf"/>
</dbReference>
<dbReference type="Gene3D" id="3.30.230.130">
    <property type="entry name" value="Cullin, Chain C, Domain 2"/>
    <property type="match status" value="1"/>
</dbReference>
<feature type="region of interest" description="Disordered" evidence="4">
    <location>
        <begin position="55"/>
        <end position="74"/>
    </location>
</feature>
<dbReference type="InterPro" id="IPR036390">
    <property type="entry name" value="WH_DNA-bd_sf"/>
</dbReference>
<comment type="caution">
    <text evidence="6">The sequence shown here is derived from an EMBL/GenBank/DDBJ whole genome shotgun (WGS) entry which is preliminary data.</text>
</comment>
<dbReference type="GO" id="GO:0031625">
    <property type="term" value="F:ubiquitin protein ligase binding"/>
    <property type="evidence" value="ECO:0007669"/>
    <property type="project" value="InterPro"/>
</dbReference>
<dbReference type="EMBL" id="LSSK01000147">
    <property type="protein sequence ID" value="OMH84801.1"/>
    <property type="molecule type" value="Genomic_DNA"/>
</dbReference>
<dbReference type="PROSITE" id="PS50069">
    <property type="entry name" value="CULLIN_2"/>
    <property type="match status" value="1"/>
</dbReference>
<evidence type="ECO:0000256" key="3">
    <source>
        <dbReference type="RuleBase" id="RU003829"/>
    </source>
</evidence>
<sequence length="1091" mass="124840">MDWSQRGQKLEIKIIQQEVFEAATLTAGYEQEILQHLVTVVKTILGQKSEQLQQKKQSSQLKSSRPPQQQVGQGEMMQVEEIGLVERDVEMVDETGAPEAILDRRFEEIYRECEIICKRDRGVELYTQVVDEIRKYIEKQVSNAEVALFARPETLHAGGEDTQQLQVLKQIAGLYLDFKTKVAKIICMFLYLDKTINIEAEENNGGDLGGGSGGIWGKAMQILKARLYKVGDGKLVDRLIDELLRAISQQRKQVQQQEEELEKENKDGAGQIEKQQEHEVKVDTSKKKNLYKEREINQVVELFVEMNDFERGAKIESRIIRQSEEYYIEYGEKMIAQLVELEPVSQTKPQQVKTTIPSKSIEKYLNKVESKIRQEQERVEEWYYRQSKHTKNTGEFGGGQEGRKEKYYRERIERLVMNGMVKAQAGKIVQSGMRGLLESVKQATPERTGGEIQLKPGLQPEALIKRVYKTMKCVAKQQEFNKGVLEYILTRGKEIIIEGSVVPTATIDASGSNRQEEIRIIQELMEMNERLSRVYRISFESEEKMGHVIAEGFETIINMQGDKIAYYMAKYLDEKLRIKPANSRESSKGEEGNGDVKSSKKKEDGAGYLDAEFDKVIKLFRMLNNKQKFEEYYKINMARRLINGRSASREDERLMLHKMRTECGADYTNKLEGMLRDIVLSNQLYEQFCIKFKDTRQNQRVKTTRNKQKEEQKIVDKSSKLPLLLDSILVLTSNFWPSHITANNNSNSNSNNNNNNNNNNSKSVYKQNTLTNNTNVDYKYPSSISAQLDQFRSFYVDHVHSGRKLTFLSNFGTATISTTFEKYGKREFVVSHLMASILVQFTTKKNKELSALQICKNLDTSDKNDNDFQARLSMVNSALDILANGKIKLLATILVNDDGSSDHPVYCFNQNCLDQLFAENTSQPHLVNQFRFKIPPFLPFASSNQQGLPFLSIHSEPRKRQKLSNPITNPLLLAEKSDSSQPQQHNQNSQSQSQPHPPGSIYSLDAAIVRVLKQFRKLSFSSLLDLVSQSVSHSLSTSTSTSTSNSSTFNHLVDFQLFKSRLDSLIDRDYVARCESSTNVNVNDTEFEYVT</sequence>
<gene>
    <name evidence="6" type="ORF">AX774_g1668</name>
</gene>
<dbReference type="PANTHER" id="PTHR11932">
    <property type="entry name" value="CULLIN"/>
    <property type="match status" value="1"/>
</dbReference>
<protein>
    <submittedName>
        <fullName evidence="6">Cullin-4A</fullName>
    </submittedName>
</protein>
<dbReference type="InterPro" id="IPR036388">
    <property type="entry name" value="WH-like_DNA-bd_sf"/>
</dbReference>
<dbReference type="SUPFAM" id="SSF75632">
    <property type="entry name" value="Cullin homology domain"/>
    <property type="match status" value="1"/>
</dbReference>
<dbReference type="Proteomes" id="UP000188320">
    <property type="component" value="Unassembled WGS sequence"/>
</dbReference>
<feature type="compositionally biased region" description="Low complexity" evidence="4">
    <location>
        <begin position="743"/>
        <end position="761"/>
    </location>
</feature>
<feature type="region of interest" description="Disordered" evidence="4">
    <location>
        <begin position="976"/>
        <end position="999"/>
    </location>
</feature>
<dbReference type="InterPro" id="IPR019559">
    <property type="entry name" value="Cullin_neddylation_domain"/>
</dbReference>
<evidence type="ECO:0000256" key="1">
    <source>
        <dbReference type="ARBA" id="ARBA00006019"/>
    </source>
</evidence>
<dbReference type="Gene3D" id="1.10.10.10">
    <property type="entry name" value="Winged helix-like DNA-binding domain superfamily/Winged helix DNA-binding domain"/>
    <property type="match status" value="1"/>
</dbReference>
<dbReference type="SUPFAM" id="SSF46785">
    <property type="entry name" value="Winged helix' DNA-binding domain"/>
    <property type="match status" value="1"/>
</dbReference>
<dbReference type="Gene3D" id="1.20.1310.10">
    <property type="entry name" value="Cullin Repeats"/>
    <property type="match status" value="3"/>
</dbReference>
<dbReference type="SMART" id="SM00182">
    <property type="entry name" value="CULLIN"/>
    <property type="match status" value="1"/>
</dbReference>
<feature type="compositionally biased region" description="Low complexity" evidence="4">
    <location>
        <begin position="979"/>
        <end position="994"/>
    </location>
</feature>
<accession>A0A1R1PV30</accession>
<evidence type="ECO:0000313" key="7">
    <source>
        <dbReference type="Proteomes" id="UP000188320"/>
    </source>
</evidence>
<dbReference type="InterPro" id="IPR016158">
    <property type="entry name" value="Cullin_homology"/>
</dbReference>
<dbReference type="SMART" id="SM00884">
    <property type="entry name" value="Cullin_Nedd8"/>
    <property type="match status" value="1"/>
</dbReference>